<dbReference type="GO" id="GO:0005506">
    <property type="term" value="F:iron ion binding"/>
    <property type="evidence" value="ECO:0007669"/>
    <property type="project" value="UniProtKB-UniRule"/>
</dbReference>
<dbReference type="SUPFAM" id="SSF54862">
    <property type="entry name" value="4Fe-4S ferredoxins"/>
    <property type="match status" value="1"/>
</dbReference>
<dbReference type="InterPro" id="IPR052395">
    <property type="entry name" value="ET_Ferredoxin"/>
</dbReference>
<evidence type="ECO:0000256" key="1">
    <source>
        <dbReference type="ARBA" id="ARBA00001966"/>
    </source>
</evidence>
<evidence type="ECO:0000256" key="7">
    <source>
        <dbReference type="ARBA" id="ARBA00023014"/>
    </source>
</evidence>
<dbReference type="GO" id="GO:0009055">
    <property type="term" value="F:electron transfer activity"/>
    <property type="evidence" value="ECO:0007669"/>
    <property type="project" value="UniProtKB-UniRule"/>
</dbReference>
<keyword evidence="6 8" id="KW-0408">Iron</keyword>
<evidence type="ECO:0000256" key="9">
    <source>
        <dbReference type="SAM" id="MobiDB-lite"/>
    </source>
</evidence>
<keyword evidence="3" id="KW-0004">4Fe-4S</keyword>
<evidence type="ECO:0000256" key="4">
    <source>
        <dbReference type="ARBA" id="ARBA00022723"/>
    </source>
</evidence>
<evidence type="ECO:0000256" key="6">
    <source>
        <dbReference type="ARBA" id="ARBA00023004"/>
    </source>
</evidence>
<evidence type="ECO:0000256" key="2">
    <source>
        <dbReference type="ARBA" id="ARBA00022448"/>
    </source>
</evidence>
<dbReference type="Pfam" id="PF13370">
    <property type="entry name" value="Fer4_13"/>
    <property type="match status" value="1"/>
</dbReference>
<evidence type="ECO:0000256" key="5">
    <source>
        <dbReference type="ARBA" id="ARBA00022982"/>
    </source>
</evidence>
<feature type="compositionally biased region" description="Basic and acidic residues" evidence="9">
    <location>
        <begin position="88"/>
        <end position="97"/>
    </location>
</feature>
<dbReference type="PROSITE" id="PS51379">
    <property type="entry name" value="4FE4S_FER_2"/>
    <property type="match status" value="1"/>
</dbReference>
<protein>
    <recommendedName>
        <fullName evidence="8">Ferredoxin</fullName>
    </recommendedName>
</protein>
<gene>
    <name evidence="11" type="ORF">ABNN70_02305</name>
</gene>
<sequence>MSQNEQNIQAHKYTLVAKDTCISCGACQMAAPDIFDEDEDGLAFSVLDDNQGIRPVPEELLMDLDDAYEGCPTESIQISDHPFTSPNKPEHHVSARK</sequence>
<feature type="region of interest" description="Disordered" evidence="9">
    <location>
        <begin position="75"/>
        <end position="97"/>
    </location>
</feature>
<evidence type="ECO:0000259" key="10">
    <source>
        <dbReference type="PROSITE" id="PS51379"/>
    </source>
</evidence>
<keyword evidence="7 8" id="KW-0411">Iron-sulfur</keyword>
<comment type="function">
    <text evidence="8">Ferredoxins are iron-sulfur proteins that transfer electrons in a wide variety of metabolic reactions.</text>
</comment>
<evidence type="ECO:0000256" key="3">
    <source>
        <dbReference type="ARBA" id="ARBA00022485"/>
    </source>
</evidence>
<dbReference type="RefSeq" id="WP_256359831.1">
    <property type="nucleotide sequence ID" value="NZ_CP159510.1"/>
</dbReference>
<dbReference type="PANTHER" id="PTHR39163:SF1">
    <property type="entry name" value="FERREDOXIN"/>
    <property type="match status" value="1"/>
</dbReference>
<dbReference type="Gene3D" id="3.30.70.20">
    <property type="match status" value="1"/>
</dbReference>
<dbReference type="AlphaFoldDB" id="A0AAU8IFS5"/>
<feature type="compositionally biased region" description="Polar residues" evidence="9">
    <location>
        <begin position="75"/>
        <end position="87"/>
    </location>
</feature>
<keyword evidence="5 8" id="KW-0249">Electron transport</keyword>
<name>A0AAU8IFS5_9BACL</name>
<proteinExistence type="predicted"/>
<keyword evidence="2 8" id="KW-0813">Transport</keyword>
<dbReference type="InterPro" id="IPR001080">
    <property type="entry name" value="3Fe4S_ferredoxin"/>
</dbReference>
<dbReference type="EMBL" id="CP159510">
    <property type="protein sequence ID" value="XCJ17380.1"/>
    <property type="molecule type" value="Genomic_DNA"/>
</dbReference>
<dbReference type="GO" id="GO:0051539">
    <property type="term" value="F:4 iron, 4 sulfur cluster binding"/>
    <property type="evidence" value="ECO:0007669"/>
    <property type="project" value="UniProtKB-KW"/>
</dbReference>
<dbReference type="PANTHER" id="PTHR39163">
    <property type="entry name" value="FERREDOXIN"/>
    <property type="match status" value="1"/>
</dbReference>
<reference evidence="11" key="1">
    <citation type="submission" date="2024-06" db="EMBL/GenBank/DDBJ databases">
        <authorList>
            <person name="Fan A."/>
            <person name="Zhang F.Y."/>
            <person name="Zhang L."/>
        </authorList>
    </citation>
    <scope>NUCLEOTIDE SEQUENCE</scope>
    <source>
        <strain evidence="11">Y61</strain>
    </source>
</reference>
<organism evidence="11">
    <name type="scientific">Sporolactobacillus sp. Y61</name>
    <dbReference type="NCBI Taxonomy" id="3160863"/>
    <lineage>
        <taxon>Bacteria</taxon>
        <taxon>Bacillati</taxon>
        <taxon>Bacillota</taxon>
        <taxon>Bacilli</taxon>
        <taxon>Bacillales</taxon>
        <taxon>Sporolactobacillaceae</taxon>
        <taxon>Sporolactobacillus</taxon>
    </lineage>
</organism>
<feature type="domain" description="4Fe-4S ferredoxin-type" evidence="10">
    <location>
        <begin position="12"/>
        <end position="40"/>
    </location>
</feature>
<evidence type="ECO:0000313" key="11">
    <source>
        <dbReference type="EMBL" id="XCJ17380.1"/>
    </source>
</evidence>
<accession>A0AAU8IFS5</accession>
<keyword evidence="4 8" id="KW-0479">Metal-binding</keyword>
<dbReference type="PRINTS" id="PR00352">
    <property type="entry name" value="3FE4SFRDOXIN"/>
</dbReference>
<evidence type="ECO:0000256" key="8">
    <source>
        <dbReference type="RuleBase" id="RU368020"/>
    </source>
</evidence>
<comment type="cofactor">
    <cofactor evidence="1">
        <name>[4Fe-4S] cluster</name>
        <dbReference type="ChEBI" id="CHEBI:49883"/>
    </cofactor>
</comment>
<dbReference type="InterPro" id="IPR017896">
    <property type="entry name" value="4Fe4S_Fe-S-bd"/>
</dbReference>